<gene>
    <name evidence="1" type="ORF">LCGC14_1430240</name>
</gene>
<dbReference type="EMBL" id="LAZR01009627">
    <property type="protein sequence ID" value="KKM71476.1"/>
    <property type="molecule type" value="Genomic_DNA"/>
</dbReference>
<reference evidence="1" key="1">
    <citation type="journal article" date="2015" name="Nature">
        <title>Complex archaea that bridge the gap between prokaryotes and eukaryotes.</title>
        <authorList>
            <person name="Spang A."/>
            <person name="Saw J.H."/>
            <person name="Jorgensen S.L."/>
            <person name="Zaremba-Niedzwiedzka K."/>
            <person name="Martijn J."/>
            <person name="Lind A.E."/>
            <person name="van Eijk R."/>
            <person name="Schleper C."/>
            <person name="Guy L."/>
            <person name="Ettema T.J."/>
        </authorList>
    </citation>
    <scope>NUCLEOTIDE SEQUENCE</scope>
</reference>
<evidence type="ECO:0000313" key="1">
    <source>
        <dbReference type="EMBL" id="KKM71476.1"/>
    </source>
</evidence>
<sequence length="154" mass="17112">MAKVTAADKQDAMDRLKAYNMQPGETVYTIVKHRSRSGMYRVIDLYIMRDNVPLRISWSVGTLVEGYDRNHEGAKASGCGMDMGFHLVYSLSRELFPSGFGTMGQASLYPQGVRPASKEHAAHLRSKGVQFIGRNGDTSGWDNDGGYALKQSWM</sequence>
<protein>
    <submittedName>
        <fullName evidence="1">Uncharacterized protein</fullName>
    </submittedName>
</protein>
<comment type="caution">
    <text evidence="1">The sequence shown here is derived from an EMBL/GenBank/DDBJ whole genome shotgun (WGS) entry which is preliminary data.</text>
</comment>
<organism evidence="1">
    <name type="scientific">marine sediment metagenome</name>
    <dbReference type="NCBI Taxonomy" id="412755"/>
    <lineage>
        <taxon>unclassified sequences</taxon>
        <taxon>metagenomes</taxon>
        <taxon>ecological metagenomes</taxon>
    </lineage>
</organism>
<proteinExistence type="predicted"/>
<dbReference type="AlphaFoldDB" id="A0A0F9K9Z3"/>
<name>A0A0F9K9Z3_9ZZZZ</name>
<accession>A0A0F9K9Z3</accession>